<gene>
    <name evidence="11" type="ORF">JCGZ_19278</name>
</gene>
<evidence type="ECO:0000256" key="2">
    <source>
        <dbReference type="ARBA" id="ARBA00008834"/>
    </source>
</evidence>
<keyword evidence="3" id="KW-0134">Cell wall</keyword>
<comment type="similarity">
    <text evidence="2 9">Belongs to the glycosyl hydrolase 28 family.</text>
</comment>
<dbReference type="InterPro" id="IPR011050">
    <property type="entry name" value="Pectin_lyase_fold/virulence"/>
</dbReference>
<feature type="signal peptide" evidence="10">
    <location>
        <begin position="1"/>
        <end position="25"/>
    </location>
</feature>
<dbReference type="InterPro" id="IPR012334">
    <property type="entry name" value="Pectin_lyas_fold"/>
</dbReference>
<evidence type="ECO:0000256" key="1">
    <source>
        <dbReference type="ARBA" id="ARBA00004191"/>
    </source>
</evidence>
<dbReference type="GO" id="GO:0005975">
    <property type="term" value="P:carbohydrate metabolic process"/>
    <property type="evidence" value="ECO:0007669"/>
    <property type="project" value="InterPro"/>
</dbReference>
<comment type="subcellular location">
    <subcellularLocation>
        <location evidence="1">Secreted</location>
        <location evidence="1">Cell wall</location>
    </subcellularLocation>
</comment>
<dbReference type="Pfam" id="PF00295">
    <property type="entry name" value="Glyco_hydro_28"/>
    <property type="match status" value="1"/>
</dbReference>
<protein>
    <recommendedName>
        <fullName evidence="13">Polygalacturonase</fullName>
    </recommendedName>
</protein>
<keyword evidence="12" id="KW-1185">Reference proteome</keyword>
<keyword evidence="10" id="KW-0732">Signal</keyword>
<dbReference type="Proteomes" id="UP000027138">
    <property type="component" value="Unassembled WGS sequence"/>
</dbReference>
<organism evidence="11 12">
    <name type="scientific">Jatropha curcas</name>
    <name type="common">Barbados nut</name>
    <dbReference type="NCBI Taxonomy" id="180498"/>
    <lineage>
        <taxon>Eukaryota</taxon>
        <taxon>Viridiplantae</taxon>
        <taxon>Streptophyta</taxon>
        <taxon>Embryophyta</taxon>
        <taxon>Tracheophyta</taxon>
        <taxon>Spermatophyta</taxon>
        <taxon>Magnoliopsida</taxon>
        <taxon>eudicotyledons</taxon>
        <taxon>Gunneridae</taxon>
        <taxon>Pentapetalae</taxon>
        <taxon>rosids</taxon>
        <taxon>fabids</taxon>
        <taxon>Malpighiales</taxon>
        <taxon>Euphorbiaceae</taxon>
        <taxon>Crotonoideae</taxon>
        <taxon>Jatropheae</taxon>
        <taxon>Jatropha</taxon>
    </lineage>
</organism>
<dbReference type="PROSITE" id="PS00502">
    <property type="entry name" value="POLYGALACTURONASE"/>
    <property type="match status" value="1"/>
</dbReference>
<keyword evidence="4" id="KW-0964">Secreted</keyword>
<feature type="active site" evidence="8">
    <location>
        <position position="239"/>
    </location>
</feature>
<dbReference type="PANTHER" id="PTHR31375">
    <property type="match status" value="1"/>
</dbReference>
<evidence type="ECO:0000256" key="8">
    <source>
        <dbReference type="PROSITE-ProRule" id="PRU10052"/>
    </source>
</evidence>
<dbReference type="GO" id="GO:0071555">
    <property type="term" value="P:cell wall organization"/>
    <property type="evidence" value="ECO:0007669"/>
    <property type="project" value="UniProtKB-KW"/>
</dbReference>
<name>A0A067KBD3_JATCU</name>
<proteinExistence type="inferred from homology"/>
<dbReference type="Gene3D" id="2.160.20.10">
    <property type="entry name" value="Single-stranded right-handed beta-helix, Pectin lyase-like"/>
    <property type="match status" value="1"/>
</dbReference>
<dbReference type="FunFam" id="2.160.20.10:FF:000016">
    <property type="entry name" value="Polygalacturonase 7"/>
    <property type="match status" value="1"/>
</dbReference>
<reference evidence="11 12" key="1">
    <citation type="journal article" date="2014" name="PLoS ONE">
        <title>Global Analysis of Gene Expression Profiles in Physic Nut (Jatropha curcas L.) Seedlings Exposed to Salt Stress.</title>
        <authorList>
            <person name="Zhang L."/>
            <person name="Zhang C."/>
            <person name="Wu P."/>
            <person name="Chen Y."/>
            <person name="Li M."/>
            <person name="Jiang H."/>
            <person name="Wu G."/>
        </authorList>
    </citation>
    <scope>NUCLEOTIDE SEQUENCE [LARGE SCALE GENOMIC DNA]</scope>
    <source>
        <strain evidence="12">cv. GZQX0401</strain>
        <tissue evidence="11">Young leaves</tissue>
    </source>
</reference>
<keyword evidence="5 9" id="KW-0378">Hydrolase</keyword>
<accession>A0A067KBD3</accession>
<dbReference type="SMART" id="SM00710">
    <property type="entry name" value="PbH1"/>
    <property type="match status" value="5"/>
</dbReference>
<evidence type="ECO:0000256" key="3">
    <source>
        <dbReference type="ARBA" id="ARBA00022512"/>
    </source>
</evidence>
<feature type="chain" id="PRO_5001639421" description="Polygalacturonase" evidence="10">
    <location>
        <begin position="26"/>
        <end position="390"/>
    </location>
</feature>
<evidence type="ECO:0000313" key="11">
    <source>
        <dbReference type="EMBL" id="KDP29565.1"/>
    </source>
</evidence>
<dbReference type="AlphaFoldDB" id="A0A067KBD3"/>
<evidence type="ECO:0000256" key="4">
    <source>
        <dbReference type="ARBA" id="ARBA00022525"/>
    </source>
</evidence>
<dbReference type="InterPro" id="IPR006626">
    <property type="entry name" value="PbH1"/>
</dbReference>
<sequence>MANKMSLLASTLIMLIITIAAPATAYNVRSYGARPDGSTDSSKAFLAAWEQACKSTVPAALYVPQGKYSLGKVTFQGPCKNRDIAVTIDGTLLAPSDYNDIGHQKNWILFENVEGVTVSGGILDGQGSGLWSCKSSGKGCPEGVTSLEFINSKNIEIEGLASENSQKFHIVINRCQNVKVHNVKVSAPEESPNTDGIHVQESSAVTILNSKIGTGDDCISIGPGTSNLMIQSIACGPGHGISIGSLGKELHEAGVQDVTVKACTFTGTQNGVRIKSWGRPSSGFARNILFQHAVMNNVKNPILIDQNYCPGEKNCPGQESGVKISDVTYQDIHGSSATEVAVKFDCSKKYPCTGIQLEDVKLTYGSKPAEASCINADGKAYGFLQPSSCL</sequence>
<keyword evidence="6 9" id="KW-0326">Glycosidase</keyword>
<keyword evidence="7" id="KW-0961">Cell wall biogenesis/degradation</keyword>
<evidence type="ECO:0000256" key="10">
    <source>
        <dbReference type="SAM" id="SignalP"/>
    </source>
</evidence>
<dbReference type="EMBL" id="KK914743">
    <property type="protein sequence ID" value="KDP29565.1"/>
    <property type="molecule type" value="Genomic_DNA"/>
</dbReference>
<dbReference type="GO" id="GO:0004650">
    <property type="term" value="F:polygalacturonase activity"/>
    <property type="evidence" value="ECO:0007669"/>
    <property type="project" value="InterPro"/>
</dbReference>
<evidence type="ECO:0000313" key="12">
    <source>
        <dbReference type="Proteomes" id="UP000027138"/>
    </source>
</evidence>
<evidence type="ECO:0008006" key="13">
    <source>
        <dbReference type="Google" id="ProtNLM"/>
    </source>
</evidence>
<dbReference type="OrthoDB" id="833727at2759"/>
<evidence type="ECO:0000256" key="9">
    <source>
        <dbReference type="RuleBase" id="RU361169"/>
    </source>
</evidence>
<dbReference type="STRING" id="180498.A0A067KBD3"/>
<evidence type="ECO:0000256" key="6">
    <source>
        <dbReference type="ARBA" id="ARBA00023295"/>
    </source>
</evidence>
<dbReference type="SUPFAM" id="SSF51126">
    <property type="entry name" value="Pectin lyase-like"/>
    <property type="match status" value="1"/>
</dbReference>
<evidence type="ECO:0000256" key="7">
    <source>
        <dbReference type="ARBA" id="ARBA00023316"/>
    </source>
</evidence>
<evidence type="ECO:0000256" key="5">
    <source>
        <dbReference type="ARBA" id="ARBA00022801"/>
    </source>
</evidence>
<dbReference type="InterPro" id="IPR000743">
    <property type="entry name" value="Glyco_hydro_28"/>
</dbReference>